<reference evidence="1 2" key="1">
    <citation type="submission" date="2019-02" db="EMBL/GenBank/DDBJ databases">
        <title>Peptostreptococcaceae bacterium ZHW00191 nov., a new bacterium isolated from the human gut.</title>
        <authorList>
            <person name="Zhou H.-W."/>
            <person name="Chen X.-J."/>
        </authorList>
    </citation>
    <scope>NUCLEOTIDE SEQUENCE [LARGE SCALE GENOMIC DNA]</scope>
    <source>
        <strain evidence="1 2">ZHW00191</strain>
    </source>
</reference>
<dbReference type="OrthoDB" id="1957300at2"/>
<dbReference type="SUPFAM" id="SSF46689">
    <property type="entry name" value="Homeodomain-like"/>
    <property type="match status" value="1"/>
</dbReference>
<dbReference type="AlphaFoldDB" id="A0A544QU72"/>
<protein>
    <recommendedName>
        <fullName evidence="3">Mor transcription activator domain-containing protein</fullName>
    </recommendedName>
</protein>
<name>A0A544QU72_9FIRM</name>
<keyword evidence="2" id="KW-1185">Reference proteome</keyword>
<evidence type="ECO:0008006" key="3">
    <source>
        <dbReference type="Google" id="ProtNLM"/>
    </source>
</evidence>
<evidence type="ECO:0000313" key="2">
    <source>
        <dbReference type="Proteomes" id="UP000317863"/>
    </source>
</evidence>
<dbReference type="EMBL" id="SGJB01000013">
    <property type="protein sequence ID" value="TQQ84246.1"/>
    <property type="molecule type" value="Genomic_DNA"/>
</dbReference>
<evidence type="ECO:0000313" key="1">
    <source>
        <dbReference type="EMBL" id="TQQ84246.1"/>
    </source>
</evidence>
<dbReference type="InterPro" id="IPR009057">
    <property type="entry name" value="Homeodomain-like_sf"/>
</dbReference>
<accession>A0A544QU72</accession>
<sequence>MKKEGKKSCEDIKEFDETENIEKNPSAINEYKEPENEKYRCINMISKQISELINGISDDELKKSIKEELAIGFTTDALNLERDDINMDAIKYTKLDFGEEDVPERYYFIVESIGIDAFKKLVKTVGGESIYIPSRKTMTKNARIRCIAEALKNNNYDYTKVGMIFGISESQVRYAESEYRKLEK</sequence>
<gene>
    <name evidence="1" type="ORF">EXD82_07895</name>
</gene>
<proteinExistence type="predicted"/>
<dbReference type="RefSeq" id="WP_142536367.1">
    <property type="nucleotide sequence ID" value="NZ_SGJB01000013.1"/>
</dbReference>
<dbReference type="Proteomes" id="UP000317863">
    <property type="component" value="Unassembled WGS sequence"/>
</dbReference>
<comment type="caution">
    <text evidence="1">The sequence shown here is derived from an EMBL/GenBank/DDBJ whole genome shotgun (WGS) entry which is preliminary data.</text>
</comment>
<organism evidence="1 2">
    <name type="scientific">Peptacetobacter hominis</name>
    <dbReference type="NCBI Taxonomy" id="2743610"/>
    <lineage>
        <taxon>Bacteria</taxon>
        <taxon>Bacillati</taxon>
        <taxon>Bacillota</taxon>
        <taxon>Clostridia</taxon>
        <taxon>Peptostreptococcales</taxon>
        <taxon>Peptostreptococcaceae</taxon>
        <taxon>Peptacetobacter</taxon>
    </lineage>
</organism>